<organism evidence="1 2">
    <name type="scientific">Brevundimonas diminuta 3F5N</name>
    <dbReference type="NCBI Taxonomy" id="1255603"/>
    <lineage>
        <taxon>Bacteria</taxon>
        <taxon>Pseudomonadati</taxon>
        <taxon>Pseudomonadota</taxon>
        <taxon>Alphaproteobacteria</taxon>
        <taxon>Caulobacterales</taxon>
        <taxon>Caulobacteraceae</taxon>
        <taxon>Brevundimonas</taxon>
    </lineage>
</organism>
<protein>
    <recommendedName>
        <fullName evidence="3">TIGR02444 family protein</fullName>
    </recommendedName>
</protein>
<dbReference type="OrthoDB" id="7875767at2"/>
<dbReference type="AlphaFoldDB" id="A0A1R4FKN4"/>
<dbReference type="Pfam" id="PF09523">
    <property type="entry name" value="DUF2390"/>
    <property type="match status" value="1"/>
</dbReference>
<evidence type="ECO:0008006" key="3">
    <source>
        <dbReference type="Google" id="ProtNLM"/>
    </source>
</evidence>
<sequence>MSDDLWTWACAAYAAPDVADACLSLQDYHEQNVPLLLWAAWTAVTGRRPDEETIEAACDTARAWQTTTIAPLRAVRRTLKTPVPDLETDARLAVREQVKAAELAAERHLLEALQALSPAPAGTPQPPIDAMAAAARLWDRVVPRPALRTLADLLPA</sequence>
<dbReference type="InterPro" id="IPR012659">
    <property type="entry name" value="CHP02444"/>
</dbReference>
<reference evidence="1 2" key="1">
    <citation type="submission" date="2017-02" db="EMBL/GenBank/DDBJ databases">
        <authorList>
            <person name="Peterson S.W."/>
        </authorList>
    </citation>
    <scope>NUCLEOTIDE SEQUENCE [LARGE SCALE GENOMIC DNA]</scope>
    <source>
        <strain evidence="1 2">3F5N</strain>
    </source>
</reference>
<evidence type="ECO:0000313" key="1">
    <source>
        <dbReference type="EMBL" id="SJM56458.1"/>
    </source>
</evidence>
<dbReference type="RefSeq" id="WP_087139781.1">
    <property type="nucleotide sequence ID" value="NZ_FUIE01000032.1"/>
</dbReference>
<evidence type="ECO:0000313" key="2">
    <source>
        <dbReference type="Proteomes" id="UP000195766"/>
    </source>
</evidence>
<dbReference type="EMBL" id="FUIE01000032">
    <property type="protein sequence ID" value="SJM56458.1"/>
    <property type="molecule type" value="Genomic_DNA"/>
</dbReference>
<name>A0A1R4FKN4_BREDI</name>
<dbReference type="Proteomes" id="UP000195766">
    <property type="component" value="Unassembled WGS sequence"/>
</dbReference>
<dbReference type="NCBIfam" id="TIGR02444">
    <property type="entry name" value="TIGR02444 family protein"/>
    <property type="match status" value="1"/>
</dbReference>
<gene>
    <name evidence="1" type="ORF">FM111_05345</name>
</gene>
<proteinExistence type="predicted"/>
<accession>A0A1R4FKN4</accession>